<dbReference type="InterPro" id="IPR023214">
    <property type="entry name" value="HAD_sf"/>
</dbReference>
<accession>A0A386HN04</accession>
<name>A0A386HN04_9BACT</name>
<dbReference type="CDD" id="cd02603">
    <property type="entry name" value="HAD_sEH-N_like"/>
    <property type="match status" value="1"/>
</dbReference>
<keyword evidence="2" id="KW-1185">Reference proteome</keyword>
<dbReference type="Proteomes" id="UP000266118">
    <property type="component" value="Chromosome"/>
</dbReference>
<dbReference type="PANTHER" id="PTHR43611">
    <property type="entry name" value="ALPHA-D-GLUCOSE 1-PHOSPHATE PHOSPHATASE"/>
    <property type="match status" value="1"/>
</dbReference>
<dbReference type="KEGG" id="ark:D6B99_04830"/>
<dbReference type="InterPro" id="IPR006439">
    <property type="entry name" value="HAD-SF_hydro_IA"/>
</dbReference>
<dbReference type="OrthoDB" id="9797415at2"/>
<dbReference type="NCBIfam" id="TIGR01509">
    <property type="entry name" value="HAD-SF-IA-v3"/>
    <property type="match status" value="1"/>
</dbReference>
<dbReference type="Pfam" id="PF00702">
    <property type="entry name" value="Hydrolase"/>
    <property type="match status" value="1"/>
</dbReference>
<dbReference type="PANTHER" id="PTHR43611:SF3">
    <property type="entry name" value="FLAVIN MONONUCLEOTIDE HYDROLASE 1, CHLOROPLATIC"/>
    <property type="match status" value="1"/>
</dbReference>
<dbReference type="InterPro" id="IPR023198">
    <property type="entry name" value="PGP-like_dom2"/>
</dbReference>
<dbReference type="EMBL" id="CP032489">
    <property type="protein sequence ID" value="AYD46996.1"/>
    <property type="molecule type" value="Genomic_DNA"/>
</dbReference>
<dbReference type="SFLD" id="SFLDS00003">
    <property type="entry name" value="Haloacid_Dehalogenase"/>
    <property type="match status" value="1"/>
</dbReference>
<dbReference type="Gene3D" id="3.40.50.1000">
    <property type="entry name" value="HAD superfamily/HAD-like"/>
    <property type="match status" value="1"/>
</dbReference>
<sequence>MAKTKIKCLFTDIGGVLLNNGWDRKKRAEAIEKFKLDAEEVNERHHLTFDTYEEGKITLDEYLDRVVFYTKRNFSRKAFKEYMFSLSAPYPEMIKLMKELKKKYGFHIAVVSNEGRELNDHRIKQFGLNTFVDFFISSSFVHIRKPDADIFKLALDIAQMQPEDVLFIDDREMFVQVAEKQGIRGLWHKDFETTKRILASFGLK</sequence>
<dbReference type="SUPFAM" id="SSF56784">
    <property type="entry name" value="HAD-like"/>
    <property type="match status" value="1"/>
</dbReference>
<protein>
    <submittedName>
        <fullName evidence="1">HAD family phosphatase</fullName>
    </submittedName>
</protein>
<dbReference type="PRINTS" id="PR00413">
    <property type="entry name" value="HADHALOGNASE"/>
</dbReference>
<dbReference type="AlphaFoldDB" id="A0A386HN04"/>
<organism evidence="1 2">
    <name type="scientific">Arachidicoccus soli</name>
    <dbReference type="NCBI Taxonomy" id="2341117"/>
    <lineage>
        <taxon>Bacteria</taxon>
        <taxon>Pseudomonadati</taxon>
        <taxon>Bacteroidota</taxon>
        <taxon>Chitinophagia</taxon>
        <taxon>Chitinophagales</taxon>
        <taxon>Chitinophagaceae</taxon>
        <taxon>Arachidicoccus</taxon>
    </lineage>
</organism>
<dbReference type="SFLD" id="SFLDG01129">
    <property type="entry name" value="C1.5:_HAD__Beta-PGM__Phosphata"/>
    <property type="match status" value="1"/>
</dbReference>
<dbReference type="InterPro" id="IPR036412">
    <property type="entry name" value="HAD-like_sf"/>
</dbReference>
<evidence type="ECO:0000313" key="1">
    <source>
        <dbReference type="EMBL" id="AYD46996.1"/>
    </source>
</evidence>
<proteinExistence type="predicted"/>
<evidence type="ECO:0000313" key="2">
    <source>
        <dbReference type="Proteomes" id="UP000266118"/>
    </source>
</evidence>
<dbReference type="NCBIfam" id="TIGR01549">
    <property type="entry name" value="HAD-SF-IA-v1"/>
    <property type="match status" value="1"/>
</dbReference>
<reference evidence="1 2" key="1">
    <citation type="submission" date="2018-09" db="EMBL/GenBank/DDBJ databases">
        <title>Arachidicoccus sp. nov., a bacterium isolated from soil.</title>
        <authorList>
            <person name="Weon H.-Y."/>
            <person name="Kwon S.-W."/>
            <person name="Lee S.A."/>
        </authorList>
    </citation>
    <scope>NUCLEOTIDE SEQUENCE [LARGE SCALE GENOMIC DNA]</scope>
    <source>
        <strain evidence="1 2">KIS59-12</strain>
    </source>
</reference>
<dbReference type="Gene3D" id="1.10.150.240">
    <property type="entry name" value="Putative phosphatase, domain 2"/>
    <property type="match status" value="1"/>
</dbReference>
<gene>
    <name evidence="1" type="ORF">D6B99_04830</name>
</gene>
<dbReference type="RefSeq" id="WP_119985638.1">
    <property type="nucleotide sequence ID" value="NZ_CP032489.1"/>
</dbReference>